<dbReference type="InParanoid" id="A0A369JE61"/>
<gene>
    <name evidence="4" type="ORF">Hypma_013602</name>
</gene>
<dbReference type="OrthoDB" id="10259639at2759"/>
<comment type="similarity">
    <text evidence="1">Belongs to the ATG101 family.</text>
</comment>
<keyword evidence="3" id="KW-0072">Autophagy</keyword>
<dbReference type="EMBL" id="LUEZ02000080">
    <property type="protein sequence ID" value="RDB19500.1"/>
    <property type="molecule type" value="Genomic_DNA"/>
</dbReference>
<dbReference type="PANTHER" id="PTHR13292:SF0">
    <property type="entry name" value="AUTOPHAGY-RELATED PROTEIN 101"/>
    <property type="match status" value="1"/>
</dbReference>
<evidence type="ECO:0000313" key="5">
    <source>
        <dbReference type="Proteomes" id="UP000076154"/>
    </source>
</evidence>
<dbReference type="GO" id="GO:0000407">
    <property type="term" value="C:phagophore assembly site"/>
    <property type="evidence" value="ECO:0007669"/>
    <property type="project" value="TreeGrafter"/>
</dbReference>
<dbReference type="STRING" id="39966.A0A369JE61"/>
<evidence type="ECO:0000313" key="4">
    <source>
        <dbReference type="EMBL" id="RDB19500.1"/>
    </source>
</evidence>
<dbReference type="FunCoup" id="A0A369JE61">
    <property type="interactions" value="205"/>
</dbReference>
<comment type="caution">
    <text evidence="4">The sequence shown here is derived from an EMBL/GenBank/DDBJ whole genome shotgun (WGS) entry which is preliminary data.</text>
</comment>
<evidence type="ECO:0000256" key="1">
    <source>
        <dbReference type="ARBA" id="ARBA00007130"/>
    </source>
</evidence>
<organism evidence="4 5">
    <name type="scientific">Hypsizygus marmoreus</name>
    <name type="common">White beech mushroom</name>
    <name type="synonym">Agaricus marmoreus</name>
    <dbReference type="NCBI Taxonomy" id="39966"/>
    <lineage>
        <taxon>Eukaryota</taxon>
        <taxon>Fungi</taxon>
        <taxon>Dikarya</taxon>
        <taxon>Basidiomycota</taxon>
        <taxon>Agaricomycotina</taxon>
        <taxon>Agaricomycetes</taxon>
        <taxon>Agaricomycetidae</taxon>
        <taxon>Agaricales</taxon>
        <taxon>Tricholomatineae</taxon>
        <taxon>Lyophyllaceae</taxon>
        <taxon>Hypsizygus</taxon>
    </lineage>
</organism>
<accession>A0A369JE61</accession>
<dbReference type="GO" id="GO:0000045">
    <property type="term" value="P:autophagosome assembly"/>
    <property type="evidence" value="ECO:0007669"/>
    <property type="project" value="TreeGrafter"/>
</dbReference>
<dbReference type="InterPro" id="IPR012445">
    <property type="entry name" value="ATG101"/>
</dbReference>
<dbReference type="PANTHER" id="PTHR13292">
    <property type="entry name" value="AUTOPHAGY-RELATED PROTEIN 101"/>
    <property type="match status" value="1"/>
</dbReference>
<protein>
    <recommendedName>
        <fullName evidence="2">Autophagy-related protein 101</fullName>
    </recommendedName>
</protein>
<evidence type="ECO:0000256" key="3">
    <source>
        <dbReference type="ARBA" id="ARBA00023006"/>
    </source>
</evidence>
<dbReference type="GO" id="GO:1990316">
    <property type="term" value="C:Atg1/ULK1 kinase complex"/>
    <property type="evidence" value="ECO:0007669"/>
    <property type="project" value="TreeGrafter"/>
</dbReference>
<evidence type="ECO:0000256" key="2">
    <source>
        <dbReference type="ARBA" id="ARBA00018874"/>
    </source>
</evidence>
<proteinExistence type="inferred from homology"/>
<sequence length="204" mass="22388">MATANVSHPTITIDLILDRLTTKDVLRGVLHAILFHRLFGTVKPQTFEVLDVTMPGVSDSGMEQLVNEKVDAFWRGIEGGTNKRGQITVTFSEKRPKKSWFQVYMGEEDVPWEQWVINAELRQPKSDRGVSVADDARNDSSQAVADRQAFNATLASTLTQSIHTMLTHTSSEKGRSAVPLITNASGISPFPIDIVVKIGGVEVG</sequence>
<dbReference type="AlphaFoldDB" id="A0A369JE61"/>
<keyword evidence="5" id="KW-1185">Reference proteome</keyword>
<dbReference type="Proteomes" id="UP000076154">
    <property type="component" value="Unassembled WGS sequence"/>
</dbReference>
<name>A0A369JE61_HYPMA</name>
<reference evidence="4" key="1">
    <citation type="submission" date="2018-04" db="EMBL/GenBank/DDBJ databases">
        <title>Whole genome sequencing of Hypsizygus marmoreus.</title>
        <authorList>
            <person name="Choi I.-G."/>
            <person name="Min B."/>
            <person name="Kim J.-G."/>
            <person name="Kim S."/>
            <person name="Oh Y.-L."/>
            <person name="Kong W.-S."/>
            <person name="Park H."/>
            <person name="Jeong J."/>
            <person name="Song E.-S."/>
        </authorList>
    </citation>
    <scope>NUCLEOTIDE SEQUENCE [LARGE SCALE GENOMIC DNA]</scope>
    <source>
        <strain evidence="4">51987-8</strain>
    </source>
</reference>
<dbReference type="GO" id="GO:0019901">
    <property type="term" value="F:protein kinase binding"/>
    <property type="evidence" value="ECO:0007669"/>
    <property type="project" value="TreeGrafter"/>
</dbReference>
<dbReference type="Pfam" id="PF07855">
    <property type="entry name" value="ATG101"/>
    <property type="match status" value="1"/>
</dbReference>